<dbReference type="InterPro" id="IPR052948">
    <property type="entry name" value="Low_temp-induced_all0457"/>
</dbReference>
<feature type="domain" description="General stress protein 17M-like" evidence="1">
    <location>
        <begin position="11"/>
        <end position="80"/>
    </location>
</feature>
<accession>A0A1E3L230</accession>
<proteinExistence type="predicted"/>
<dbReference type="PANTHER" id="PTHR36109">
    <property type="entry name" value="MEMBRANE PROTEIN-RELATED"/>
    <property type="match status" value="1"/>
</dbReference>
<dbReference type="Proteomes" id="UP000094578">
    <property type="component" value="Unassembled WGS sequence"/>
</dbReference>
<keyword evidence="3" id="KW-1185">Reference proteome</keyword>
<dbReference type="PANTHER" id="PTHR36109:SF2">
    <property type="entry name" value="MEMBRANE PROTEIN"/>
    <property type="match status" value="1"/>
</dbReference>
<dbReference type="EMBL" id="MDER01000046">
    <property type="protein sequence ID" value="ODP27828.1"/>
    <property type="molecule type" value="Genomic_DNA"/>
</dbReference>
<evidence type="ECO:0000313" key="2">
    <source>
        <dbReference type="EMBL" id="ODP27828.1"/>
    </source>
</evidence>
<evidence type="ECO:0000313" key="3">
    <source>
        <dbReference type="Proteomes" id="UP000094578"/>
    </source>
</evidence>
<comment type="caution">
    <text evidence="2">The sequence shown here is derived from an EMBL/GenBank/DDBJ whole genome shotgun (WGS) entry which is preliminary data.</text>
</comment>
<gene>
    <name evidence="2" type="ORF">PTI45_02851</name>
</gene>
<dbReference type="InterPro" id="IPR025889">
    <property type="entry name" value="GSP17M-like_dom"/>
</dbReference>
<dbReference type="AlphaFoldDB" id="A0A1E3L230"/>
<organism evidence="2 3">
    <name type="scientific">Paenibacillus nuruki</name>
    <dbReference type="NCBI Taxonomy" id="1886670"/>
    <lineage>
        <taxon>Bacteria</taxon>
        <taxon>Bacillati</taxon>
        <taxon>Bacillota</taxon>
        <taxon>Bacilli</taxon>
        <taxon>Bacillales</taxon>
        <taxon>Paenibacillaceae</taxon>
        <taxon>Paenibacillus</taxon>
    </lineage>
</organism>
<name>A0A1E3L230_9BACL</name>
<evidence type="ECO:0000259" key="1">
    <source>
        <dbReference type="Pfam" id="PF11181"/>
    </source>
</evidence>
<dbReference type="PATRIC" id="fig|1886670.3.peg.2901"/>
<sequence length="173" mass="17849">MDQNDKVLDKIVGVFDNETQVSPTLEDLKTAGFTEQDISVIAKDHEEIERIEQDTQMDTAEGMASGAATGGVLGGVAGLLIGLGALTIPGIGPILAAGPIAATFTGAIVGAGAGGLAGGLVGYGVPEEDARHYDERVNEGAILVLVDESTGRGAEIYEIFRKNNASNAQYDEM</sequence>
<dbReference type="STRING" id="1886670.PTI45_02851"/>
<dbReference type="Pfam" id="PF11181">
    <property type="entry name" value="YflT"/>
    <property type="match status" value="1"/>
</dbReference>
<dbReference type="RefSeq" id="WP_069328255.1">
    <property type="nucleotide sequence ID" value="NZ_MDER01000046.1"/>
</dbReference>
<protein>
    <submittedName>
        <fullName evidence="2">Putative low temperature-induced protein</fullName>
    </submittedName>
</protein>
<reference evidence="2 3" key="1">
    <citation type="submission" date="2016-08" db="EMBL/GenBank/DDBJ databases">
        <title>Genome sequencing of Paenibacillus sp. TI45-13ar, isolated from Korean traditional nuruk.</title>
        <authorList>
            <person name="Kim S.-J."/>
        </authorList>
    </citation>
    <scope>NUCLEOTIDE SEQUENCE [LARGE SCALE GENOMIC DNA]</scope>
    <source>
        <strain evidence="2 3">TI45-13ar</strain>
    </source>
</reference>